<evidence type="ECO:0000313" key="3">
    <source>
        <dbReference type="Proteomes" id="UP000094056"/>
    </source>
</evidence>
<accession>A0A1E3X5D4</accession>
<reference evidence="2 3" key="1">
    <citation type="submission" date="2016-07" db="EMBL/GenBank/DDBJ databases">
        <title>Draft genome of Scalindua rubra, obtained from a brine-seawater interface in the Red Sea, sheds light on salt adaptation in anammox bacteria.</title>
        <authorList>
            <person name="Speth D.R."/>
            <person name="Lagkouvardos I."/>
            <person name="Wang Y."/>
            <person name="Qian P.-Y."/>
            <person name="Dutilh B.E."/>
            <person name="Jetten M.S."/>
        </authorList>
    </citation>
    <scope>NUCLEOTIDE SEQUENCE [LARGE SCALE GENOMIC DNA]</scope>
    <source>
        <strain evidence="2">BSI-1</strain>
    </source>
</reference>
<feature type="compositionally biased region" description="Basic and acidic residues" evidence="1">
    <location>
        <begin position="169"/>
        <end position="181"/>
    </location>
</feature>
<evidence type="ECO:0008006" key="4">
    <source>
        <dbReference type="Google" id="ProtNLM"/>
    </source>
</evidence>
<protein>
    <recommendedName>
        <fullName evidence="4">Transporter</fullName>
    </recommendedName>
</protein>
<feature type="region of interest" description="Disordered" evidence="1">
    <location>
        <begin position="166"/>
        <end position="188"/>
    </location>
</feature>
<comment type="caution">
    <text evidence="2">The sequence shown here is derived from an EMBL/GenBank/DDBJ whole genome shotgun (WGS) entry which is preliminary data.</text>
</comment>
<gene>
    <name evidence="2" type="ORF">SCARUB_04121</name>
</gene>
<sequence>MLSKYTKWLLVFLFFNGIIFFNQAPIMGHHQGGVGGIGGIPRGQSAFSPETLGRDKLSLSFLFDYQDWKHFDPFKAHELEEGGRDAHSRRKDTVYNAVISYGVTDNLSLTFQFPFVERRTRQIETEELIGQREKSTGIGDVTTFGKYRFYNGLFGAAVTLGIKAPTGQTDERDSAGNRFEPEEQPGTGSTDFFFGMAINKNLGRFTIDGSILYQLTGSGAQEYEFGDVLNVGIQGTYKVKEYGRYPGLDILAGVVSEFADKDDQFRKRISDSGGTTVFFAPGLSSQLTNNLSSSFSVQFPILQNLGRDHQEVDLKVLFGIGYSF</sequence>
<name>A0A1E3X5D4_9BACT</name>
<organism evidence="2 3">
    <name type="scientific">Candidatus Scalindua rubra</name>
    <dbReference type="NCBI Taxonomy" id="1872076"/>
    <lineage>
        <taxon>Bacteria</taxon>
        <taxon>Pseudomonadati</taxon>
        <taxon>Planctomycetota</taxon>
        <taxon>Candidatus Brocadiia</taxon>
        <taxon>Candidatus Brocadiales</taxon>
        <taxon>Candidatus Scalinduaceae</taxon>
        <taxon>Candidatus Scalindua</taxon>
    </lineage>
</organism>
<dbReference type="EMBL" id="MAYW01000179">
    <property type="protein sequence ID" value="ODS30759.1"/>
    <property type="molecule type" value="Genomic_DNA"/>
</dbReference>
<proteinExistence type="predicted"/>
<dbReference type="Proteomes" id="UP000094056">
    <property type="component" value="Unassembled WGS sequence"/>
</dbReference>
<evidence type="ECO:0000256" key="1">
    <source>
        <dbReference type="SAM" id="MobiDB-lite"/>
    </source>
</evidence>
<dbReference type="AlphaFoldDB" id="A0A1E3X5D4"/>
<evidence type="ECO:0000313" key="2">
    <source>
        <dbReference type="EMBL" id="ODS30759.1"/>
    </source>
</evidence>